<comment type="subcellular location">
    <subcellularLocation>
        <location evidence="1">Nucleus</location>
    </subcellularLocation>
</comment>
<evidence type="ECO:0000259" key="7">
    <source>
        <dbReference type="PROSITE" id="PS50863"/>
    </source>
</evidence>
<dbReference type="Gene3D" id="2.40.330.10">
    <property type="entry name" value="DNA-binding pseudobarrel domain"/>
    <property type="match status" value="1"/>
</dbReference>
<dbReference type="EMBL" id="QJKJ01012803">
    <property type="protein sequence ID" value="RDX67858.1"/>
    <property type="molecule type" value="Genomic_DNA"/>
</dbReference>
<feature type="compositionally biased region" description="Basic and acidic residues" evidence="6">
    <location>
        <begin position="32"/>
        <end position="54"/>
    </location>
</feature>
<dbReference type="InterPro" id="IPR044837">
    <property type="entry name" value="REM16-like"/>
</dbReference>
<dbReference type="CDD" id="cd10017">
    <property type="entry name" value="B3_DNA"/>
    <property type="match status" value="1"/>
</dbReference>
<dbReference type="STRING" id="157652.A0A371EP76"/>
<evidence type="ECO:0000313" key="8">
    <source>
        <dbReference type="EMBL" id="RDX67858.1"/>
    </source>
</evidence>
<dbReference type="Proteomes" id="UP000257109">
    <property type="component" value="Unassembled WGS sequence"/>
</dbReference>
<keyword evidence="5" id="KW-0539">Nucleus</keyword>
<evidence type="ECO:0000256" key="2">
    <source>
        <dbReference type="ARBA" id="ARBA00023015"/>
    </source>
</evidence>
<dbReference type="PANTHER" id="PTHR31391:SF143">
    <property type="entry name" value="B3 DNA-BINDING DOMAIN PROTEIN"/>
    <property type="match status" value="1"/>
</dbReference>
<organism evidence="8 9">
    <name type="scientific">Mucuna pruriens</name>
    <name type="common">Velvet bean</name>
    <name type="synonym">Dolichos pruriens</name>
    <dbReference type="NCBI Taxonomy" id="157652"/>
    <lineage>
        <taxon>Eukaryota</taxon>
        <taxon>Viridiplantae</taxon>
        <taxon>Streptophyta</taxon>
        <taxon>Embryophyta</taxon>
        <taxon>Tracheophyta</taxon>
        <taxon>Spermatophyta</taxon>
        <taxon>Magnoliopsida</taxon>
        <taxon>eudicotyledons</taxon>
        <taxon>Gunneridae</taxon>
        <taxon>Pentapetalae</taxon>
        <taxon>rosids</taxon>
        <taxon>fabids</taxon>
        <taxon>Fabales</taxon>
        <taxon>Fabaceae</taxon>
        <taxon>Papilionoideae</taxon>
        <taxon>50 kb inversion clade</taxon>
        <taxon>NPAAA clade</taxon>
        <taxon>indigoferoid/millettioid clade</taxon>
        <taxon>Phaseoleae</taxon>
        <taxon>Mucuna</taxon>
    </lineage>
</organism>
<dbReference type="SMART" id="SM01019">
    <property type="entry name" value="B3"/>
    <property type="match status" value="1"/>
</dbReference>
<comment type="caution">
    <text evidence="8">The sequence shown here is derived from an EMBL/GenBank/DDBJ whole genome shotgun (WGS) entry which is preliminary data.</text>
</comment>
<evidence type="ECO:0000256" key="4">
    <source>
        <dbReference type="ARBA" id="ARBA00023163"/>
    </source>
</evidence>
<dbReference type="AlphaFoldDB" id="A0A371EP76"/>
<reference evidence="8" key="1">
    <citation type="submission" date="2018-05" db="EMBL/GenBank/DDBJ databases">
        <title>Draft genome of Mucuna pruriens seed.</title>
        <authorList>
            <person name="Nnadi N.E."/>
            <person name="Vos R."/>
            <person name="Hasami M.H."/>
            <person name="Devisetty U.K."/>
            <person name="Aguiy J.C."/>
        </authorList>
    </citation>
    <scope>NUCLEOTIDE SEQUENCE [LARGE SCALE GENOMIC DNA]</scope>
    <source>
        <strain evidence="8">JCA_2017</strain>
    </source>
</reference>
<keyword evidence="2" id="KW-0805">Transcription regulation</keyword>
<dbReference type="InterPro" id="IPR015300">
    <property type="entry name" value="DNA-bd_pseudobarrel_sf"/>
</dbReference>
<gene>
    <name evidence="8" type="ORF">CR513_53212</name>
</gene>
<keyword evidence="4" id="KW-0804">Transcription</keyword>
<keyword evidence="9" id="KW-1185">Reference proteome</keyword>
<evidence type="ECO:0000256" key="5">
    <source>
        <dbReference type="ARBA" id="ARBA00023242"/>
    </source>
</evidence>
<feature type="region of interest" description="Disordered" evidence="6">
    <location>
        <begin position="29"/>
        <end position="63"/>
    </location>
</feature>
<protein>
    <recommendedName>
        <fullName evidence="7">TF-B3 domain-containing protein</fullName>
    </recommendedName>
</protein>
<dbReference type="GO" id="GO:0005634">
    <property type="term" value="C:nucleus"/>
    <property type="evidence" value="ECO:0007669"/>
    <property type="project" value="UniProtKB-SubCell"/>
</dbReference>
<feature type="non-terminal residue" evidence="8">
    <location>
        <position position="1"/>
    </location>
</feature>
<dbReference type="PANTHER" id="PTHR31391">
    <property type="entry name" value="B3 DOMAIN-CONTAINING PROTEIN OS11G0197600-RELATED"/>
    <property type="match status" value="1"/>
</dbReference>
<dbReference type="GO" id="GO:0003677">
    <property type="term" value="F:DNA binding"/>
    <property type="evidence" value="ECO:0007669"/>
    <property type="project" value="UniProtKB-KW"/>
</dbReference>
<dbReference type="SUPFAM" id="SSF101936">
    <property type="entry name" value="DNA-binding pseudobarrel domain"/>
    <property type="match status" value="1"/>
</dbReference>
<proteinExistence type="predicted"/>
<dbReference type="OrthoDB" id="623918at2759"/>
<sequence>MQKRKGPARAFKNGREILSAIETALSAVPLDNRYDQEREDPSRPVKSRATDRPTRQLRLGTVSDSHTPGRGIKLIPYSQSLRGCVSVSHDDRALIRVCNYITTCTFLSQERIASDMSERKRKIHVMQYLPKGPLNGYIKPGKQQYVTLLVGDRSWRVKLVHYQNKSESYFTSHWPVFARENDLKVGDACLFQLLNSSDDMVMKYVWIEDGIEGNEGGRMEHIG</sequence>
<keyword evidence="3" id="KW-0238">DNA-binding</keyword>
<name>A0A371EP76_MUCPR</name>
<dbReference type="PROSITE" id="PS50863">
    <property type="entry name" value="B3"/>
    <property type="match status" value="1"/>
</dbReference>
<evidence type="ECO:0000256" key="3">
    <source>
        <dbReference type="ARBA" id="ARBA00023125"/>
    </source>
</evidence>
<evidence type="ECO:0000256" key="6">
    <source>
        <dbReference type="SAM" id="MobiDB-lite"/>
    </source>
</evidence>
<evidence type="ECO:0000313" key="9">
    <source>
        <dbReference type="Proteomes" id="UP000257109"/>
    </source>
</evidence>
<feature type="domain" description="TF-B3" evidence="7">
    <location>
        <begin position="153"/>
        <end position="208"/>
    </location>
</feature>
<accession>A0A371EP76</accession>
<dbReference type="Pfam" id="PF02362">
    <property type="entry name" value="B3"/>
    <property type="match status" value="1"/>
</dbReference>
<evidence type="ECO:0000256" key="1">
    <source>
        <dbReference type="ARBA" id="ARBA00004123"/>
    </source>
</evidence>
<dbReference type="InterPro" id="IPR003340">
    <property type="entry name" value="B3_DNA-bd"/>
</dbReference>